<comment type="subcellular location">
    <subcellularLocation>
        <location evidence="1">Membrane</location>
        <topology evidence="1">Multi-pass membrane protein</topology>
    </subcellularLocation>
</comment>
<evidence type="ECO:0000256" key="5">
    <source>
        <dbReference type="SAM" id="MobiDB-lite"/>
    </source>
</evidence>
<dbReference type="InterPro" id="IPR004853">
    <property type="entry name" value="Sugar_P_trans_dom"/>
</dbReference>
<feature type="region of interest" description="Disordered" evidence="5">
    <location>
        <begin position="1"/>
        <end position="123"/>
    </location>
</feature>
<feature type="transmembrane region" description="Helical" evidence="6">
    <location>
        <begin position="231"/>
        <end position="256"/>
    </location>
</feature>
<evidence type="ECO:0000256" key="4">
    <source>
        <dbReference type="ARBA" id="ARBA00023136"/>
    </source>
</evidence>
<evidence type="ECO:0000256" key="1">
    <source>
        <dbReference type="ARBA" id="ARBA00004141"/>
    </source>
</evidence>
<evidence type="ECO:0000313" key="9">
    <source>
        <dbReference type="Proteomes" id="UP001212152"/>
    </source>
</evidence>
<dbReference type="GO" id="GO:0016020">
    <property type="term" value="C:membrane"/>
    <property type="evidence" value="ECO:0007669"/>
    <property type="project" value="UniProtKB-SubCell"/>
</dbReference>
<dbReference type="PANTHER" id="PTHR11132">
    <property type="entry name" value="SOLUTE CARRIER FAMILY 35"/>
    <property type="match status" value="1"/>
</dbReference>
<keyword evidence="9" id="KW-1185">Reference proteome</keyword>
<evidence type="ECO:0000256" key="2">
    <source>
        <dbReference type="ARBA" id="ARBA00022692"/>
    </source>
</evidence>
<feature type="transmembrane region" description="Helical" evidence="6">
    <location>
        <begin position="268"/>
        <end position="284"/>
    </location>
</feature>
<dbReference type="InterPro" id="IPR050186">
    <property type="entry name" value="TPT_transporter"/>
</dbReference>
<keyword evidence="4 6" id="KW-0472">Membrane</keyword>
<name>A0AAD5TGB5_9FUNG</name>
<feature type="domain" description="Sugar phosphate transporter" evidence="7">
    <location>
        <begin position="170"/>
        <end position="483"/>
    </location>
</feature>
<dbReference type="AlphaFoldDB" id="A0AAD5TGB5"/>
<evidence type="ECO:0000259" key="7">
    <source>
        <dbReference type="Pfam" id="PF03151"/>
    </source>
</evidence>
<feature type="transmembrane region" description="Helical" evidence="6">
    <location>
        <begin position="375"/>
        <end position="393"/>
    </location>
</feature>
<keyword evidence="2 6" id="KW-0812">Transmembrane</keyword>
<dbReference type="SUPFAM" id="SSF103481">
    <property type="entry name" value="Multidrug resistance efflux transporter EmrE"/>
    <property type="match status" value="1"/>
</dbReference>
<organism evidence="8 9">
    <name type="scientific">Geranomyces variabilis</name>
    <dbReference type="NCBI Taxonomy" id="109894"/>
    <lineage>
        <taxon>Eukaryota</taxon>
        <taxon>Fungi</taxon>
        <taxon>Fungi incertae sedis</taxon>
        <taxon>Chytridiomycota</taxon>
        <taxon>Chytridiomycota incertae sedis</taxon>
        <taxon>Chytridiomycetes</taxon>
        <taxon>Spizellomycetales</taxon>
        <taxon>Powellomycetaceae</taxon>
        <taxon>Geranomyces</taxon>
    </lineage>
</organism>
<evidence type="ECO:0000256" key="3">
    <source>
        <dbReference type="ARBA" id="ARBA00022989"/>
    </source>
</evidence>
<sequence length="509" mass="55339">MPAEFRAPSVRHGPVNSDPPPRHPSSIGAQKRIPSAGHELENWVQRKSFDAGGGGRTDQSATAVAPRAVHINGEYRPPPPAVPVGQGPASRNHSPAETSSINISLSSSGSHHERHEHDPASPYHTQNYAPQYLHDEPSKALFNAPPVTAALSQLSATILSLEISASSIRFCFLCMLWYSSSALTNTTGKQILNQFKYPVTLTYVQFGFVAALCIAASAANVVPNRVRRPSWAIISVVWPMAGFQIAGHVFSSFAIVRVPVSFAHTIKALSPLFTVVLYRLYYGLNYAPKVYLSLLPLTFGVMLVCLSELKFNTVGFVCALISTLIFVIQNMFTKNLFVASSDSNSSASASHSPSPASSLSTSASDQPISLDKMNLLFYSSGLAFLGMGPLWAYSDARALFSFDPSDTQLHQLVILFLLNGLSHFFQNVLAFHLLSLVSPVTYSVASLIKRIVVICASIVWFGQAVDARQGFGIAMTFFGLWVYQGAKRDVETKKPGAGRKRRKSFLLPM</sequence>
<feature type="transmembrane region" description="Helical" evidence="6">
    <location>
        <begin position="199"/>
        <end position="219"/>
    </location>
</feature>
<dbReference type="Proteomes" id="UP001212152">
    <property type="component" value="Unassembled WGS sequence"/>
</dbReference>
<feature type="compositionally biased region" description="Basic and acidic residues" evidence="5">
    <location>
        <begin position="110"/>
        <end position="119"/>
    </location>
</feature>
<dbReference type="Pfam" id="PF03151">
    <property type="entry name" value="TPT"/>
    <property type="match status" value="1"/>
</dbReference>
<accession>A0AAD5TGB5</accession>
<feature type="transmembrane region" description="Helical" evidence="6">
    <location>
        <begin position="290"/>
        <end position="307"/>
    </location>
</feature>
<evidence type="ECO:0000256" key="6">
    <source>
        <dbReference type="SAM" id="Phobius"/>
    </source>
</evidence>
<gene>
    <name evidence="8" type="primary">SLY41</name>
    <name evidence="8" type="ORF">HDU87_005758</name>
</gene>
<feature type="transmembrane region" description="Helical" evidence="6">
    <location>
        <begin position="314"/>
        <end position="332"/>
    </location>
</feature>
<reference evidence="8" key="1">
    <citation type="submission" date="2020-05" db="EMBL/GenBank/DDBJ databases">
        <title>Phylogenomic resolution of chytrid fungi.</title>
        <authorList>
            <person name="Stajich J.E."/>
            <person name="Amses K."/>
            <person name="Simmons R."/>
            <person name="Seto K."/>
            <person name="Myers J."/>
            <person name="Bonds A."/>
            <person name="Quandt C.A."/>
            <person name="Barry K."/>
            <person name="Liu P."/>
            <person name="Grigoriev I."/>
            <person name="Longcore J.E."/>
            <person name="James T.Y."/>
        </authorList>
    </citation>
    <scope>NUCLEOTIDE SEQUENCE</scope>
    <source>
        <strain evidence="8">JEL0379</strain>
    </source>
</reference>
<feature type="transmembrane region" description="Helical" evidence="6">
    <location>
        <begin position="440"/>
        <end position="461"/>
    </location>
</feature>
<protein>
    <submittedName>
        <fullName evidence="8">Suppressor of loss of ypt1</fullName>
    </submittedName>
</protein>
<feature type="transmembrane region" description="Helical" evidence="6">
    <location>
        <begin position="413"/>
        <end position="434"/>
    </location>
</feature>
<keyword evidence="3 6" id="KW-1133">Transmembrane helix</keyword>
<proteinExistence type="predicted"/>
<evidence type="ECO:0000313" key="8">
    <source>
        <dbReference type="EMBL" id="KAJ3175765.1"/>
    </source>
</evidence>
<comment type="caution">
    <text evidence="8">The sequence shown here is derived from an EMBL/GenBank/DDBJ whole genome shotgun (WGS) entry which is preliminary data.</text>
</comment>
<dbReference type="InterPro" id="IPR037185">
    <property type="entry name" value="EmrE-like"/>
</dbReference>
<feature type="compositionally biased region" description="Low complexity" evidence="5">
    <location>
        <begin position="99"/>
        <end position="109"/>
    </location>
</feature>
<dbReference type="EMBL" id="JADGJQ010000048">
    <property type="protein sequence ID" value="KAJ3175765.1"/>
    <property type="molecule type" value="Genomic_DNA"/>
</dbReference>